<name>A0ABX6A2D2_STRTE</name>
<evidence type="ECO:0000313" key="3">
    <source>
        <dbReference type="EMBL" id="QER90522.1"/>
    </source>
</evidence>
<dbReference type="EMBL" id="CP043960">
    <property type="protein sequence ID" value="QER90522.1"/>
    <property type="molecule type" value="Genomic_DNA"/>
</dbReference>
<sequence length="135" mass="14582">MSDAMTLDPMTVPAATTISEFLADPRYRYRRSAFPVVDGNSIAAGLVTLKGADAVAEPERASTSVNDVMRPSTTCRRPSLTTRWPGWFPSCRPTPPTGHSCWKEADWSAPSLLPTSAGSHPLTPADRQGLVQLLE</sequence>
<organism evidence="3 4">
    <name type="scientific">Streptomyces tendae</name>
    <dbReference type="NCBI Taxonomy" id="1932"/>
    <lineage>
        <taxon>Bacteria</taxon>
        <taxon>Bacillati</taxon>
        <taxon>Actinomycetota</taxon>
        <taxon>Actinomycetes</taxon>
        <taxon>Kitasatosporales</taxon>
        <taxon>Streptomycetaceae</taxon>
        <taxon>Streptomyces</taxon>
    </lineage>
</organism>
<keyword evidence="3" id="KW-0614">Plasmid</keyword>
<dbReference type="Proteomes" id="UP000324308">
    <property type="component" value="Plasmid unnamed1"/>
</dbReference>
<keyword evidence="4" id="KW-1185">Reference proteome</keyword>
<dbReference type="RefSeq" id="WP_150157796.1">
    <property type="nucleotide sequence ID" value="NZ_CP043960.1"/>
</dbReference>
<dbReference type="SUPFAM" id="SSF54631">
    <property type="entry name" value="CBS-domain pair"/>
    <property type="match status" value="1"/>
</dbReference>
<evidence type="ECO:0000313" key="4">
    <source>
        <dbReference type="Proteomes" id="UP000324308"/>
    </source>
</evidence>
<dbReference type="Gene3D" id="3.10.580.10">
    <property type="entry name" value="CBS-domain"/>
    <property type="match status" value="1"/>
</dbReference>
<feature type="domain" description="CBS" evidence="2">
    <location>
        <begin position="5"/>
        <end position="62"/>
    </location>
</feature>
<gene>
    <name evidence="3" type="ORF">F3L20_33460</name>
</gene>
<accession>A0ABX6A2D2</accession>
<evidence type="ECO:0000256" key="1">
    <source>
        <dbReference type="PROSITE-ProRule" id="PRU00703"/>
    </source>
</evidence>
<reference evidence="3 4" key="1">
    <citation type="submission" date="2019-09" db="EMBL/GenBank/DDBJ databases">
        <title>Draft genome sequence of the Ebosin-producing strain Streptomyces sp. 139.</title>
        <authorList>
            <person name="Ai L."/>
            <person name="Geng M."/>
            <person name="Ma M."/>
            <person name="Bai L."/>
        </authorList>
    </citation>
    <scope>NUCLEOTIDE SEQUENCE [LARGE SCALE GENOMIC DNA]</scope>
    <source>
        <strain evidence="3 4">139</strain>
        <plasmid evidence="3 4">unnamed1</plasmid>
    </source>
</reference>
<geneLocation type="plasmid" evidence="3 4">
    <name>unnamed1</name>
</geneLocation>
<proteinExistence type="predicted"/>
<dbReference type="InterPro" id="IPR000644">
    <property type="entry name" value="CBS_dom"/>
</dbReference>
<keyword evidence="1" id="KW-0129">CBS domain</keyword>
<dbReference type="PROSITE" id="PS51371">
    <property type="entry name" value="CBS"/>
    <property type="match status" value="1"/>
</dbReference>
<protein>
    <recommendedName>
        <fullName evidence="2">CBS domain-containing protein</fullName>
    </recommendedName>
</protein>
<evidence type="ECO:0000259" key="2">
    <source>
        <dbReference type="PROSITE" id="PS51371"/>
    </source>
</evidence>
<dbReference type="InterPro" id="IPR046342">
    <property type="entry name" value="CBS_dom_sf"/>
</dbReference>